<dbReference type="AlphaFoldDB" id="A0A398C7T9"/>
<dbReference type="RefSeq" id="WP_119107616.1">
    <property type="nucleotide sequence ID" value="NZ_QXJC01000001.1"/>
</dbReference>
<evidence type="ECO:0000313" key="3">
    <source>
        <dbReference type="EMBL" id="RID99165.1"/>
    </source>
</evidence>
<gene>
    <name evidence="3" type="ORF">D3F03_01580</name>
</gene>
<feature type="transmembrane region" description="Helical" evidence="1">
    <location>
        <begin position="12"/>
        <end position="32"/>
    </location>
</feature>
<evidence type="ECO:0000313" key="4">
    <source>
        <dbReference type="Proteomes" id="UP000266302"/>
    </source>
</evidence>
<keyword evidence="1" id="KW-0472">Membrane</keyword>
<evidence type="ECO:0000259" key="2">
    <source>
        <dbReference type="Pfam" id="PF11127"/>
    </source>
</evidence>
<sequence length="64" mass="6657">MSLNVGSWDRVLRVVVGLVLIALAATGTVGLWGWIGVVPVATGLLGFCPAYSLLGIKTCPMKKS</sequence>
<dbReference type="InterPro" id="IPR021309">
    <property type="entry name" value="YgaP-like_TM"/>
</dbReference>
<evidence type="ECO:0000256" key="1">
    <source>
        <dbReference type="SAM" id="Phobius"/>
    </source>
</evidence>
<feature type="domain" description="Inner membrane protein YgaP-like transmembrane" evidence="2">
    <location>
        <begin position="1"/>
        <end position="62"/>
    </location>
</feature>
<proteinExistence type="predicted"/>
<name>A0A398C7T9_9BURK</name>
<feature type="transmembrane region" description="Helical" evidence="1">
    <location>
        <begin position="38"/>
        <end position="56"/>
    </location>
</feature>
<accession>A0A398C7T9</accession>
<protein>
    <submittedName>
        <fullName evidence="3">DUF2892 domain-containing protein</fullName>
    </submittedName>
</protein>
<keyword evidence="1" id="KW-0812">Transmembrane</keyword>
<comment type="caution">
    <text evidence="3">The sequence shown here is derived from an EMBL/GenBank/DDBJ whole genome shotgun (WGS) entry which is preliminary data.</text>
</comment>
<dbReference type="EMBL" id="QXJC01000001">
    <property type="protein sequence ID" value="RID99165.1"/>
    <property type="molecule type" value="Genomic_DNA"/>
</dbReference>
<reference evidence="3 4" key="1">
    <citation type="submission" date="2018-09" db="EMBL/GenBank/DDBJ databases">
        <title>Draft genome of Simplicispira sp. NY-02.</title>
        <authorList>
            <person name="Im W.T."/>
        </authorList>
    </citation>
    <scope>NUCLEOTIDE SEQUENCE [LARGE SCALE GENOMIC DNA]</scope>
    <source>
        <strain evidence="3 4">NY-02</strain>
    </source>
</reference>
<dbReference type="OrthoDB" id="9804804at2"/>
<organism evidence="3 4">
    <name type="scientific">Simplicispira hankyongi</name>
    <dbReference type="NCBI Taxonomy" id="2315688"/>
    <lineage>
        <taxon>Bacteria</taxon>
        <taxon>Pseudomonadati</taxon>
        <taxon>Pseudomonadota</taxon>
        <taxon>Betaproteobacteria</taxon>
        <taxon>Burkholderiales</taxon>
        <taxon>Comamonadaceae</taxon>
        <taxon>Simplicispira</taxon>
    </lineage>
</organism>
<keyword evidence="1" id="KW-1133">Transmembrane helix</keyword>
<keyword evidence="4" id="KW-1185">Reference proteome</keyword>
<dbReference type="Proteomes" id="UP000266302">
    <property type="component" value="Unassembled WGS sequence"/>
</dbReference>
<dbReference type="Pfam" id="PF11127">
    <property type="entry name" value="YgaP-like_TM"/>
    <property type="match status" value="1"/>
</dbReference>